<dbReference type="OMA" id="HQNANRH"/>
<accession>A0A0M9FT34</accession>
<dbReference type="RefSeq" id="XP_015653745.1">
    <property type="nucleotide sequence ID" value="XM_015807663.1"/>
</dbReference>
<dbReference type="InterPro" id="IPR007808">
    <property type="entry name" value="Elf1"/>
</dbReference>
<feature type="region of interest" description="Disordered" evidence="5">
    <location>
        <begin position="133"/>
        <end position="181"/>
    </location>
</feature>
<dbReference type="GeneID" id="26908889"/>
<comment type="caution">
    <text evidence="6">The sequence shown here is derived from an EMBL/GenBank/DDBJ whole genome shotgun (WGS) entry which is preliminary data.</text>
</comment>
<name>A0A0M9FT34_LEPPY</name>
<keyword evidence="3" id="KW-0862">Zinc</keyword>
<dbReference type="SUPFAM" id="SSF57783">
    <property type="entry name" value="Zinc beta-ribbon"/>
    <property type="match status" value="1"/>
</dbReference>
<keyword evidence="7" id="KW-1185">Reference proteome</keyword>
<evidence type="ECO:0000256" key="5">
    <source>
        <dbReference type="SAM" id="MobiDB-lite"/>
    </source>
</evidence>
<dbReference type="InterPro" id="IPR038567">
    <property type="entry name" value="T_Elf1_sf"/>
</dbReference>
<dbReference type="GO" id="GO:0005634">
    <property type="term" value="C:nucleus"/>
    <property type="evidence" value="ECO:0007669"/>
    <property type="project" value="UniProtKB-SubCell"/>
</dbReference>
<organism evidence="6 7">
    <name type="scientific">Leptomonas pyrrhocoris</name>
    <name type="common">Firebug parasite</name>
    <dbReference type="NCBI Taxonomy" id="157538"/>
    <lineage>
        <taxon>Eukaryota</taxon>
        <taxon>Discoba</taxon>
        <taxon>Euglenozoa</taxon>
        <taxon>Kinetoplastea</taxon>
        <taxon>Metakinetoplastina</taxon>
        <taxon>Trypanosomatida</taxon>
        <taxon>Trypanosomatidae</taxon>
        <taxon>Leishmaniinae</taxon>
        <taxon>Leptomonas</taxon>
    </lineage>
</organism>
<dbReference type="VEuPathDB" id="TriTrypDB:LpyrH10_25_1030"/>
<proteinExistence type="inferred from homology"/>
<dbReference type="OrthoDB" id="273278at2759"/>
<evidence type="ECO:0000256" key="4">
    <source>
        <dbReference type="ARBA" id="ARBA00023242"/>
    </source>
</evidence>
<feature type="compositionally biased region" description="Polar residues" evidence="5">
    <location>
        <begin position="1"/>
        <end position="16"/>
    </location>
</feature>
<evidence type="ECO:0008006" key="8">
    <source>
        <dbReference type="Google" id="ProtNLM"/>
    </source>
</evidence>
<gene>
    <name evidence="6" type="ORF">ABB37_08605</name>
</gene>
<comment type="similarity">
    <text evidence="2">Belongs to the ELOF1 family.</text>
</comment>
<sequence>MSGASGNPAQRRSSFASRKARGEQGGTAPTSKNEKSHGFDARHYHQNANRHGIHALRTFDCPVCDSKNTIRVDLNSSLREGTVRCTYCMSLRPIPEDMPYPYSTSFVPSLENKADVFFKFNEMYNALLQKQMGGDDVAGPSSSGTLGGRSGGNNASESGTRKRPRDGDDAEDGSGGVAHGEEDGLLGGLAFYPTDADGLDSGVPDFVDGAALAAGNANDHGVYEDSDGETKKVEETVEEAGDRPQQEAPPLQDAVEDDLTGVGMDDVDIAEFFADSD</sequence>
<comment type="subcellular location">
    <subcellularLocation>
        <location evidence="1">Nucleus</location>
    </subcellularLocation>
</comment>
<evidence type="ECO:0000256" key="1">
    <source>
        <dbReference type="ARBA" id="ARBA00004123"/>
    </source>
</evidence>
<dbReference type="Gene3D" id="2.20.25.190">
    <property type="match status" value="1"/>
</dbReference>
<keyword evidence="4" id="KW-0539">Nucleus</keyword>
<protein>
    <recommendedName>
        <fullName evidence="8">Transcription elongation factor 1 homolog</fullName>
    </recommendedName>
</protein>
<feature type="region of interest" description="Disordered" evidence="5">
    <location>
        <begin position="215"/>
        <end position="252"/>
    </location>
</feature>
<dbReference type="AlphaFoldDB" id="A0A0M9FT34"/>
<evidence type="ECO:0000256" key="3">
    <source>
        <dbReference type="ARBA" id="ARBA00022833"/>
    </source>
</evidence>
<reference evidence="6 7" key="1">
    <citation type="submission" date="2015-07" db="EMBL/GenBank/DDBJ databases">
        <title>High-quality genome of monoxenous trypanosomatid Leptomonas pyrrhocoris.</title>
        <authorList>
            <person name="Flegontov P."/>
            <person name="Butenko A."/>
            <person name="Firsov S."/>
            <person name="Vlcek C."/>
            <person name="Logacheva M.D."/>
            <person name="Field M."/>
            <person name="Filatov D."/>
            <person name="Flegontova O."/>
            <person name="Gerasimov E."/>
            <person name="Jackson A.P."/>
            <person name="Kelly S."/>
            <person name="Opperdoes F."/>
            <person name="O'Reilly A."/>
            <person name="Votypka J."/>
            <person name="Yurchenko V."/>
            <person name="Lukes J."/>
        </authorList>
    </citation>
    <scope>NUCLEOTIDE SEQUENCE [LARGE SCALE GENOMIC DNA]</scope>
    <source>
        <strain evidence="6">H10</strain>
    </source>
</reference>
<dbReference type="Pfam" id="PF05129">
    <property type="entry name" value="Zn_ribbon_Elf1"/>
    <property type="match status" value="1"/>
</dbReference>
<dbReference type="EMBL" id="LGTL01000025">
    <property type="protein sequence ID" value="KPA75306.1"/>
    <property type="molecule type" value="Genomic_DNA"/>
</dbReference>
<dbReference type="Proteomes" id="UP000037923">
    <property type="component" value="Unassembled WGS sequence"/>
</dbReference>
<evidence type="ECO:0000313" key="6">
    <source>
        <dbReference type="EMBL" id="KPA75306.1"/>
    </source>
</evidence>
<feature type="compositionally biased region" description="Basic and acidic residues" evidence="5">
    <location>
        <begin position="228"/>
        <end position="245"/>
    </location>
</feature>
<evidence type="ECO:0000313" key="7">
    <source>
        <dbReference type="Proteomes" id="UP000037923"/>
    </source>
</evidence>
<feature type="region of interest" description="Disordered" evidence="5">
    <location>
        <begin position="1"/>
        <end position="38"/>
    </location>
</feature>
<evidence type="ECO:0000256" key="2">
    <source>
        <dbReference type="ARBA" id="ARBA00009730"/>
    </source>
</evidence>